<reference evidence="3" key="2">
    <citation type="submission" date="2002-03" db="EMBL/GenBank/DDBJ databases">
        <title>Oryza sativa nipponbare(GA3) genomic DNA, chromosome 6, PAC clone:P0551A03.</title>
        <authorList>
            <person name="Sasaki T."/>
            <person name="Matsumoto T."/>
            <person name="Yamamoto K."/>
        </authorList>
    </citation>
    <scope>NUCLEOTIDE SEQUENCE</scope>
</reference>
<dbReference type="Proteomes" id="UP000000763">
    <property type="component" value="Chromosome 6"/>
</dbReference>
<evidence type="ECO:0000313" key="3">
    <source>
        <dbReference type="EMBL" id="BAD54333.1"/>
    </source>
</evidence>
<evidence type="ECO:0000313" key="4">
    <source>
        <dbReference type="Proteomes" id="UP000000763"/>
    </source>
</evidence>
<sequence>MGSPLSPCVVQVEAERRRPPVSQRPSESGTTEEFLPHASEFFLPCRQSSPHRGELFLPRRRSSSSPGCQASPPQMLESFSSLHQNGELFLPNTGQAPNSLTLAAAT</sequence>
<accession>Q5Z6T6</accession>
<dbReference type="AlphaFoldDB" id="Q5Z6T6"/>
<dbReference type="EMBL" id="AP004809">
    <property type="protein sequence ID" value="BAD54250.1"/>
    <property type="molecule type" value="Genomic_DNA"/>
</dbReference>
<feature type="region of interest" description="Disordered" evidence="1">
    <location>
        <begin position="1"/>
        <end position="33"/>
    </location>
</feature>
<dbReference type="EMBL" id="AP004818">
    <property type="protein sequence ID" value="BAD54333.1"/>
    <property type="molecule type" value="Genomic_DNA"/>
</dbReference>
<feature type="region of interest" description="Disordered" evidence="1">
    <location>
        <begin position="52"/>
        <end position="75"/>
    </location>
</feature>
<evidence type="ECO:0000313" key="2">
    <source>
        <dbReference type="EMBL" id="BAD54250.1"/>
    </source>
</evidence>
<name>Q5Z6T6_ORYSJ</name>
<feature type="region of interest" description="Disordered" evidence="1">
    <location>
        <begin position="87"/>
        <end position="106"/>
    </location>
</feature>
<reference evidence="4" key="3">
    <citation type="journal article" date="2005" name="Nature">
        <title>The map-based sequence of the rice genome.</title>
        <authorList>
            <consortium name="International rice genome sequencing project (IRGSP)"/>
            <person name="Matsumoto T."/>
            <person name="Wu J."/>
            <person name="Kanamori H."/>
            <person name="Katayose Y."/>
            <person name="Fujisawa M."/>
            <person name="Namiki N."/>
            <person name="Mizuno H."/>
            <person name="Yamamoto K."/>
            <person name="Antonio B.A."/>
            <person name="Baba T."/>
            <person name="Sakata K."/>
            <person name="Nagamura Y."/>
            <person name="Aoki H."/>
            <person name="Arikawa K."/>
            <person name="Arita K."/>
            <person name="Bito T."/>
            <person name="Chiden Y."/>
            <person name="Fujitsuka N."/>
            <person name="Fukunaka R."/>
            <person name="Hamada M."/>
            <person name="Harada C."/>
            <person name="Hayashi A."/>
            <person name="Hijishita S."/>
            <person name="Honda M."/>
            <person name="Hosokawa S."/>
            <person name="Ichikawa Y."/>
            <person name="Idonuma A."/>
            <person name="Iijima M."/>
            <person name="Ikeda M."/>
            <person name="Ikeno M."/>
            <person name="Ito K."/>
            <person name="Ito S."/>
            <person name="Ito T."/>
            <person name="Ito Y."/>
            <person name="Ito Y."/>
            <person name="Iwabuchi A."/>
            <person name="Kamiya K."/>
            <person name="Karasawa W."/>
            <person name="Kurita K."/>
            <person name="Katagiri S."/>
            <person name="Kikuta A."/>
            <person name="Kobayashi H."/>
            <person name="Kobayashi N."/>
            <person name="Machita K."/>
            <person name="Maehara T."/>
            <person name="Masukawa M."/>
            <person name="Mizubayashi T."/>
            <person name="Mukai Y."/>
            <person name="Nagasaki H."/>
            <person name="Nagata Y."/>
            <person name="Naito S."/>
            <person name="Nakashima M."/>
            <person name="Nakama Y."/>
            <person name="Nakamichi Y."/>
            <person name="Nakamura M."/>
            <person name="Meguro A."/>
            <person name="Negishi M."/>
            <person name="Ohta I."/>
            <person name="Ohta T."/>
            <person name="Okamoto M."/>
            <person name="Ono N."/>
            <person name="Saji S."/>
            <person name="Sakaguchi M."/>
            <person name="Sakai K."/>
            <person name="Shibata M."/>
            <person name="Shimokawa T."/>
            <person name="Song J."/>
            <person name="Takazaki Y."/>
            <person name="Terasawa K."/>
            <person name="Tsugane M."/>
            <person name="Tsuji K."/>
            <person name="Ueda S."/>
            <person name="Waki K."/>
            <person name="Yamagata H."/>
            <person name="Yamamoto M."/>
            <person name="Yamamoto S."/>
            <person name="Yamane H."/>
            <person name="Yoshiki S."/>
            <person name="Yoshihara R."/>
            <person name="Yukawa K."/>
            <person name="Zhong H."/>
            <person name="Yano M."/>
            <person name="Yuan Q."/>
            <person name="Ouyang S."/>
            <person name="Liu J."/>
            <person name="Jones K.M."/>
            <person name="Gansberger K."/>
            <person name="Moffat K."/>
            <person name="Hill J."/>
            <person name="Bera J."/>
            <person name="Fadrosh D."/>
            <person name="Jin S."/>
            <person name="Johri S."/>
            <person name="Kim M."/>
            <person name="Overton L."/>
            <person name="Reardon M."/>
            <person name="Tsitrin T."/>
            <person name="Vuong H."/>
            <person name="Weaver B."/>
            <person name="Ciecko A."/>
            <person name="Tallon L."/>
            <person name="Jackson J."/>
            <person name="Pai G."/>
            <person name="Aken S.V."/>
            <person name="Utterback T."/>
            <person name="Reidmuller S."/>
            <person name="Feldblyum T."/>
            <person name="Hsiao J."/>
            <person name="Zismann V."/>
            <person name="Iobst S."/>
            <person name="de Vazeille A.R."/>
            <person name="Buell C.R."/>
            <person name="Ying K."/>
            <person name="Li Y."/>
            <person name="Lu T."/>
            <person name="Huang Y."/>
            <person name="Zhao Q."/>
            <person name="Feng Q."/>
            <person name="Zhang L."/>
            <person name="Zhu J."/>
            <person name="Weng Q."/>
            <person name="Mu J."/>
            <person name="Lu Y."/>
            <person name="Fan D."/>
            <person name="Liu Y."/>
            <person name="Guan J."/>
            <person name="Zhang Y."/>
            <person name="Yu S."/>
            <person name="Liu X."/>
            <person name="Zhang Y."/>
            <person name="Hong G."/>
            <person name="Han B."/>
            <person name="Choisne N."/>
            <person name="Demange N."/>
            <person name="Orjeda G."/>
            <person name="Samain S."/>
            <person name="Cattolico L."/>
            <person name="Pelletier E."/>
            <person name="Couloux A."/>
            <person name="Segurens B."/>
            <person name="Wincker P."/>
            <person name="D'Hont A."/>
            <person name="Scarpelli C."/>
            <person name="Weissenbach J."/>
            <person name="Salanoubat M."/>
            <person name="Quetier F."/>
            <person name="Yu Y."/>
            <person name="Kim H.R."/>
            <person name="Rambo T."/>
            <person name="Currie J."/>
            <person name="Collura K."/>
            <person name="Luo M."/>
            <person name="Yang T."/>
            <person name="Ammiraju J.S.S."/>
            <person name="Engler F."/>
            <person name="Soderlund C."/>
            <person name="Wing R.A."/>
            <person name="Palmer L.E."/>
            <person name="de la Bastide M."/>
            <person name="Spiegel L."/>
            <person name="Nascimento L."/>
            <person name="Zutavern T."/>
            <person name="O'Shaughnessy A."/>
            <person name="Dike S."/>
            <person name="Dedhia N."/>
            <person name="Preston R."/>
            <person name="Balija V."/>
            <person name="McCombie W.R."/>
            <person name="Chow T."/>
            <person name="Chen H."/>
            <person name="Chung M."/>
            <person name="Chen C."/>
            <person name="Shaw J."/>
            <person name="Wu H."/>
            <person name="Hsiao K."/>
            <person name="Chao Y."/>
            <person name="Chu M."/>
            <person name="Cheng C."/>
            <person name="Hour A."/>
            <person name="Lee P."/>
            <person name="Lin S."/>
            <person name="Lin Y."/>
            <person name="Liou J."/>
            <person name="Liu S."/>
            <person name="Hsing Y."/>
            <person name="Raghuvanshi S."/>
            <person name="Mohanty A."/>
            <person name="Bharti A.K."/>
            <person name="Gaur A."/>
            <person name="Gupta V."/>
            <person name="Kumar D."/>
            <person name="Ravi V."/>
            <person name="Vij S."/>
            <person name="Kapur A."/>
            <person name="Khurana P."/>
            <person name="Khurana P."/>
            <person name="Khurana J.P."/>
            <person name="Tyagi A.K."/>
            <person name="Gaikwad K."/>
            <person name="Singh A."/>
            <person name="Dalal V."/>
            <person name="Srivastava S."/>
            <person name="Dixit A."/>
            <person name="Pal A.K."/>
            <person name="Ghazi I.A."/>
            <person name="Yadav M."/>
            <person name="Pandit A."/>
            <person name="Bhargava A."/>
            <person name="Sureshbabu K."/>
            <person name="Batra K."/>
            <person name="Sharma T.R."/>
            <person name="Mohapatra T."/>
            <person name="Singh N.K."/>
            <person name="Messing J."/>
            <person name="Nelson A.B."/>
            <person name="Fuks G."/>
            <person name="Kavchok S."/>
            <person name="Keizer G."/>
            <person name="Linton E."/>
            <person name="Llaca V."/>
            <person name="Song R."/>
            <person name="Tanyolac B."/>
            <person name="Young S."/>
            <person name="Ho-Il K."/>
            <person name="Hahn J.H."/>
            <person name="Sangsakoo G."/>
            <person name="Vanavichit A."/>
            <person name="de Mattos Luiz.A.T."/>
            <person name="Zimmer P.D."/>
            <person name="Malone G."/>
            <person name="Dellagostin O."/>
            <person name="de Oliveira A.C."/>
            <person name="Bevan M."/>
            <person name="Bancroft I."/>
            <person name="Minx P."/>
            <person name="Cordum H."/>
            <person name="Wilson R."/>
            <person name="Cheng Z."/>
            <person name="Jin W."/>
            <person name="Jiang J."/>
            <person name="Leong S.A."/>
            <person name="Iwama H."/>
            <person name="Gojobori T."/>
            <person name="Itoh T."/>
            <person name="Niimura Y."/>
            <person name="Fujii Y."/>
            <person name="Habara T."/>
            <person name="Sakai H."/>
            <person name="Sato Y."/>
            <person name="Wilson G."/>
            <person name="Kumar K."/>
            <person name="McCouch S."/>
            <person name="Juretic N."/>
            <person name="Hoen D."/>
            <person name="Wright S."/>
            <person name="Bruskiewich R."/>
            <person name="Bureau T."/>
            <person name="Miyao A."/>
            <person name="Hirochika H."/>
            <person name="Nishikawa T."/>
            <person name="Kadowaki K."/>
            <person name="Sugiura M."/>
            <person name="Burr B."/>
            <person name="Sasaki T."/>
        </authorList>
    </citation>
    <scope>NUCLEOTIDE SEQUENCE [LARGE SCALE GENOMIC DNA]</scope>
    <source>
        <strain evidence="4">cv. Nipponbare</strain>
    </source>
</reference>
<proteinExistence type="predicted"/>
<organism evidence="3 4">
    <name type="scientific">Oryza sativa subsp. japonica</name>
    <name type="common">Rice</name>
    <dbReference type="NCBI Taxonomy" id="39947"/>
    <lineage>
        <taxon>Eukaryota</taxon>
        <taxon>Viridiplantae</taxon>
        <taxon>Streptophyta</taxon>
        <taxon>Embryophyta</taxon>
        <taxon>Tracheophyta</taxon>
        <taxon>Spermatophyta</taxon>
        <taxon>Magnoliopsida</taxon>
        <taxon>Liliopsida</taxon>
        <taxon>Poales</taxon>
        <taxon>Poaceae</taxon>
        <taxon>BOP clade</taxon>
        <taxon>Oryzoideae</taxon>
        <taxon>Oryzeae</taxon>
        <taxon>Oryzinae</taxon>
        <taxon>Oryza</taxon>
        <taxon>Oryza sativa</taxon>
    </lineage>
</organism>
<protein>
    <submittedName>
        <fullName evidence="3">Uncharacterized protein</fullName>
    </submittedName>
</protein>
<reference evidence="2" key="1">
    <citation type="submission" date="2002-03" db="EMBL/GenBank/DDBJ databases">
        <title>Oryza sativa nipponbare(GA3) genomic DNA, chromosome 6, BAC clone:B1018E06.</title>
        <authorList>
            <person name="Sasaki T."/>
            <person name="Matsumoto T."/>
            <person name="Yamamoto K."/>
        </authorList>
    </citation>
    <scope>NUCLEOTIDE SEQUENCE</scope>
</reference>
<gene>
    <name evidence="2" type="ORF">B1018E06.4</name>
    <name evidence="3" type="ORF">P0551A03.46</name>
</gene>
<reference evidence="4" key="4">
    <citation type="journal article" date="2008" name="Nucleic Acids Res.">
        <title>The rice annotation project database (RAP-DB): 2008 update.</title>
        <authorList>
            <consortium name="The rice annotation project (RAP)"/>
        </authorList>
    </citation>
    <scope>GENOME REANNOTATION</scope>
    <source>
        <strain evidence="4">cv. Nipponbare</strain>
    </source>
</reference>
<feature type="compositionally biased region" description="Polar residues" evidence="1">
    <location>
        <begin position="66"/>
        <end position="75"/>
    </location>
</feature>
<feature type="compositionally biased region" description="Polar residues" evidence="1">
    <location>
        <begin position="92"/>
        <end position="106"/>
    </location>
</feature>
<evidence type="ECO:0000256" key="1">
    <source>
        <dbReference type="SAM" id="MobiDB-lite"/>
    </source>
</evidence>